<dbReference type="Proteomes" id="UP000694844">
    <property type="component" value="Chromosome 4"/>
</dbReference>
<dbReference type="SUPFAM" id="SSF55874">
    <property type="entry name" value="ATPase domain of HSP90 chaperone/DNA topoisomerase II/histidine kinase"/>
    <property type="match status" value="1"/>
</dbReference>
<gene>
    <name evidence="3" type="primary">LOC111129981</name>
</gene>
<proteinExistence type="predicted"/>
<dbReference type="GeneID" id="111129981"/>
<dbReference type="PANTHER" id="PTHR46919">
    <property type="entry name" value="ZINC FINGER, C3HC4 TYPE (RING FINGER) FAMILY PROTEIN"/>
    <property type="match status" value="1"/>
</dbReference>
<keyword evidence="2" id="KW-1185">Reference proteome</keyword>
<dbReference type="AlphaFoldDB" id="A0A8B8DZ56"/>
<accession>A0A8B8DZ56</accession>
<dbReference type="KEGG" id="cvn:111129981"/>
<feature type="domain" description="Sacsin/Nov" evidence="1">
    <location>
        <begin position="5"/>
        <end position="147"/>
    </location>
</feature>
<organism evidence="2 3">
    <name type="scientific">Crassostrea virginica</name>
    <name type="common">Eastern oyster</name>
    <dbReference type="NCBI Taxonomy" id="6565"/>
    <lineage>
        <taxon>Eukaryota</taxon>
        <taxon>Metazoa</taxon>
        <taxon>Spiralia</taxon>
        <taxon>Lophotrochozoa</taxon>
        <taxon>Mollusca</taxon>
        <taxon>Bivalvia</taxon>
        <taxon>Autobranchia</taxon>
        <taxon>Pteriomorphia</taxon>
        <taxon>Ostreida</taxon>
        <taxon>Ostreoidea</taxon>
        <taxon>Ostreidae</taxon>
        <taxon>Crassostrea</taxon>
    </lineage>
</organism>
<dbReference type="RefSeq" id="XP_022332266.1">
    <property type="nucleotide sequence ID" value="XM_022476558.1"/>
</dbReference>
<reference evidence="3" key="1">
    <citation type="submission" date="2025-08" db="UniProtKB">
        <authorList>
            <consortium name="RefSeq"/>
        </authorList>
    </citation>
    <scope>IDENTIFICATION</scope>
    <source>
        <tissue evidence="3">Whole sample</tissue>
    </source>
</reference>
<name>A0A8B8DZ56_CRAVI</name>
<evidence type="ECO:0000259" key="1">
    <source>
        <dbReference type="Pfam" id="PF25794"/>
    </source>
</evidence>
<protein>
    <submittedName>
        <fullName evidence="3">Sacsin-like</fullName>
    </submittedName>
</protein>
<sequence length="596" mass="68726">MLYSSIKEFDRTKVGRFGLGFKSVFHITDYPLIISGDQLLVLDPHQDSSKVCQTMKLKKLHKYKKMKVEDCLEAFSGVFGFNQSTLDSGNFPGTMFRFSLRKEATELSDNIYDKSKVNDLFMSFRDEASVSLLFLKCLESITLLQEEDSLKKDDIGEFYFSVYIDETTVENVRSARDDLKSQIKDVQNNLPSRSIENSYFMTICIKDNACNITTTKWKVRNLFQGENSMSSTLRQLSCDESLSYSPFVGVAMEMTCPVDFQGHVFCFLPLPSTEKSLSGLPIHVNGCFALSQNRCVVKWPTADQIRNHAHTEKSIQWNQVLVKEVMSEVYCQFLCKLVEESRFENGELNEYIRTVSHCIPNKNLVDEHWKILIPPLVAKLKEVPIFFTHNEGGKWIPKSQAIFFRPGKHVDPTIRKILEMYNQNTVDVEDYIWDTMELQECQEVTPNFINKILRTSDKYMACVAEEKFSLFRYLLSSNQCNILEDLCLLPLRNGSFIEFNRANRSPKIFKTSLSLMQLLVGMEDQLLQELPNDIDDLFSTVINEGMYQVQCLDDRNLIELLKKSVGKNIGQRILLKKMFSGISKFKFCIDMKKKGM</sequence>
<dbReference type="OrthoDB" id="1262810at2759"/>
<dbReference type="InterPro" id="IPR036890">
    <property type="entry name" value="HATPase_C_sf"/>
</dbReference>
<dbReference type="Pfam" id="PF25794">
    <property type="entry name" value="SACS"/>
    <property type="match status" value="1"/>
</dbReference>
<dbReference type="InterPro" id="IPR058210">
    <property type="entry name" value="SACS/Nov_dom"/>
</dbReference>
<evidence type="ECO:0000313" key="2">
    <source>
        <dbReference type="Proteomes" id="UP000694844"/>
    </source>
</evidence>
<dbReference type="PANTHER" id="PTHR46919:SF2">
    <property type="entry name" value="SACSIN"/>
    <property type="match status" value="1"/>
</dbReference>
<evidence type="ECO:0000313" key="3">
    <source>
        <dbReference type="RefSeq" id="XP_022332266.1"/>
    </source>
</evidence>